<protein>
    <recommendedName>
        <fullName evidence="4 7">dTDP-4-dehydrorhamnose 3,5-epimerase</fullName>
        <ecNumber evidence="3 7">5.1.3.13</ecNumber>
    </recommendedName>
    <alternativeName>
        <fullName evidence="7">Thymidine diphospho-4-keto-rhamnose 3,5-epimerase</fullName>
    </alternativeName>
</protein>
<name>A0A0A8J7Y7_ECOLX</name>
<evidence type="ECO:0000256" key="4">
    <source>
        <dbReference type="ARBA" id="ARBA00019595"/>
    </source>
</evidence>
<dbReference type="SUPFAM" id="SSF51182">
    <property type="entry name" value="RmlC-like cupins"/>
    <property type="match status" value="1"/>
</dbReference>
<organism evidence="8">
    <name type="scientific">Escherichia coli</name>
    <dbReference type="NCBI Taxonomy" id="562"/>
    <lineage>
        <taxon>Bacteria</taxon>
        <taxon>Pseudomonadati</taxon>
        <taxon>Pseudomonadota</taxon>
        <taxon>Gammaproteobacteria</taxon>
        <taxon>Enterobacterales</taxon>
        <taxon>Enterobacteriaceae</taxon>
        <taxon>Escherichia</taxon>
    </lineage>
</organism>
<dbReference type="GO" id="GO:0005829">
    <property type="term" value="C:cytosol"/>
    <property type="evidence" value="ECO:0007669"/>
    <property type="project" value="TreeGrafter"/>
</dbReference>
<comment type="pathway">
    <text evidence="7">Carbohydrate biosynthesis; dTDP-L-rhamnose biosynthesis.</text>
</comment>
<comment type="similarity">
    <text evidence="7">Belongs to the dTDP-4-dehydrorhamnose 3,5-epimerase family.</text>
</comment>
<sequence>MEQKMKVINTFINGLKIIEPQVHMDNRGFFLETYSEEKYCELIGRELHFVQDNHSRSTKGVLRGLHFQSKHPQGKLVRVTRGIVFDVAVDLRINSQTFGKWFGIILSEDNKRQLWLPEGFAHGFQVLSDIADFEYKCTDYYYPEFERTLLWNDADVNISWPLALSIISEKDKRGHSLSEIKSYI</sequence>
<comment type="catalytic activity">
    <reaction evidence="1 7">
        <text>dTDP-4-dehydro-6-deoxy-alpha-D-glucose = dTDP-4-dehydro-beta-L-rhamnose</text>
        <dbReference type="Rhea" id="RHEA:16969"/>
        <dbReference type="ChEBI" id="CHEBI:57649"/>
        <dbReference type="ChEBI" id="CHEBI:62830"/>
        <dbReference type="EC" id="5.1.3.13"/>
    </reaction>
</comment>
<evidence type="ECO:0000256" key="6">
    <source>
        <dbReference type="PIRSR" id="PIRSR600888-3"/>
    </source>
</evidence>
<feature type="active site" description="Proton acceptor" evidence="5">
    <location>
        <position position="66"/>
    </location>
</feature>
<keyword evidence="7" id="KW-0413">Isomerase</keyword>
<dbReference type="InterPro" id="IPR011051">
    <property type="entry name" value="RmlC_Cupin_sf"/>
</dbReference>
<dbReference type="EC" id="5.1.3.13" evidence="3 7"/>
<dbReference type="GO" id="GO:0008830">
    <property type="term" value="F:dTDP-4-dehydrorhamnose 3,5-epimerase activity"/>
    <property type="evidence" value="ECO:0007669"/>
    <property type="project" value="UniProtKB-UniRule"/>
</dbReference>
<evidence type="ECO:0000256" key="3">
    <source>
        <dbReference type="ARBA" id="ARBA00012098"/>
    </source>
</evidence>
<gene>
    <name evidence="8" type="primary">rmlC</name>
</gene>
<reference evidence="8" key="1">
    <citation type="journal article" date="2014" name="DNA Res.">
        <title>A complete view of the genetic diversity of the Escherichia coli O-antigen biosynthesis gene cluster.</title>
        <authorList>
            <person name="Iguchi A."/>
            <person name="Iyoda S."/>
            <person name="Kikuchi T."/>
            <person name="Ogura Y."/>
            <person name="Katsura K."/>
            <person name="Ohnishi M."/>
            <person name="Hayashi T."/>
            <person name="Thomson N.R."/>
        </authorList>
    </citation>
    <scope>NUCLEOTIDE SEQUENCE</scope>
    <source>
        <strain evidence="8">Su3972-41</strain>
    </source>
</reference>
<dbReference type="GO" id="GO:0000271">
    <property type="term" value="P:polysaccharide biosynthetic process"/>
    <property type="evidence" value="ECO:0007669"/>
    <property type="project" value="TreeGrafter"/>
</dbReference>
<evidence type="ECO:0000256" key="2">
    <source>
        <dbReference type="ARBA" id="ARBA00001997"/>
    </source>
</evidence>
<dbReference type="InterPro" id="IPR014710">
    <property type="entry name" value="RmlC-like_jellyroll"/>
</dbReference>
<comment type="subunit">
    <text evidence="7">Homodimer.</text>
</comment>
<dbReference type="NCBIfam" id="TIGR01221">
    <property type="entry name" value="rmlC"/>
    <property type="match status" value="1"/>
</dbReference>
<evidence type="ECO:0000256" key="7">
    <source>
        <dbReference type="RuleBase" id="RU364069"/>
    </source>
</evidence>
<evidence type="ECO:0000256" key="5">
    <source>
        <dbReference type="PIRSR" id="PIRSR600888-1"/>
    </source>
</evidence>
<dbReference type="GO" id="GO:0019305">
    <property type="term" value="P:dTDP-rhamnose biosynthetic process"/>
    <property type="evidence" value="ECO:0007669"/>
    <property type="project" value="UniProtKB-UniRule"/>
</dbReference>
<dbReference type="AlphaFoldDB" id="A0A0A8J7Y7"/>
<dbReference type="CDD" id="cd00438">
    <property type="entry name" value="cupin_RmlC"/>
    <property type="match status" value="1"/>
</dbReference>
<proteinExistence type="inferred from homology"/>
<feature type="active site" description="Proton donor" evidence="5">
    <location>
        <position position="135"/>
    </location>
</feature>
<feature type="site" description="Participates in a stacking interaction with the thymidine ring of dTDP-4-oxo-6-deoxyglucose" evidence="6">
    <location>
        <position position="141"/>
    </location>
</feature>
<dbReference type="Gene3D" id="2.60.120.10">
    <property type="entry name" value="Jelly Rolls"/>
    <property type="match status" value="1"/>
</dbReference>
<evidence type="ECO:0000313" key="8">
    <source>
        <dbReference type="EMBL" id="BAQ02123.1"/>
    </source>
</evidence>
<dbReference type="EMBL" id="AB812085">
    <property type="protein sequence ID" value="BAQ02123.1"/>
    <property type="molecule type" value="Genomic_DNA"/>
</dbReference>
<dbReference type="Pfam" id="PF00908">
    <property type="entry name" value="dTDP_sugar_isom"/>
    <property type="match status" value="1"/>
</dbReference>
<dbReference type="PANTHER" id="PTHR21047:SF2">
    <property type="entry name" value="THYMIDINE DIPHOSPHO-4-KETO-RHAMNOSE 3,5-EPIMERASE"/>
    <property type="match status" value="1"/>
</dbReference>
<dbReference type="UniPathway" id="UPA00124"/>
<comment type="function">
    <text evidence="2 7">Catalyzes the epimerization of the C3' and C5'positions of dTDP-6-deoxy-D-xylo-4-hexulose, forming dTDP-6-deoxy-L-lyxo-4-hexulose.</text>
</comment>
<accession>A0A0A8J7Y7</accession>
<dbReference type="PANTHER" id="PTHR21047">
    <property type="entry name" value="DTDP-6-DEOXY-D-GLUCOSE-3,5 EPIMERASE"/>
    <property type="match status" value="1"/>
</dbReference>
<dbReference type="InterPro" id="IPR000888">
    <property type="entry name" value="RmlC-like"/>
</dbReference>
<evidence type="ECO:0000256" key="1">
    <source>
        <dbReference type="ARBA" id="ARBA00001298"/>
    </source>
</evidence>